<dbReference type="GO" id="GO:0003723">
    <property type="term" value="F:RNA binding"/>
    <property type="evidence" value="ECO:0007669"/>
    <property type="project" value="InterPro"/>
</dbReference>
<dbReference type="Pfam" id="PF01416">
    <property type="entry name" value="PseudoU_synth_1"/>
    <property type="match status" value="2"/>
</dbReference>
<feature type="non-terminal residue" evidence="13">
    <location>
        <position position="916"/>
    </location>
</feature>
<dbReference type="Gene3D" id="3.20.20.70">
    <property type="entry name" value="Aldolase class I"/>
    <property type="match status" value="1"/>
</dbReference>
<reference evidence="13" key="1">
    <citation type="journal article" date="2019" name="Sci. Rep.">
        <title>Draft genome of Tanacetum cinerariifolium, the natural source of mosquito coil.</title>
        <authorList>
            <person name="Yamashiro T."/>
            <person name="Shiraishi A."/>
            <person name="Satake H."/>
            <person name="Nakayama K."/>
        </authorList>
    </citation>
    <scope>NUCLEOTIDE SEQUENCE</scope>
</reference>
<keyword evidence="7" id="KW-0057">Aromatic amino acid biosynthesis</keyword>
<comment type="similarity">
    <text evidence="2">Belongs to the tRNA pseudouridine synthase TruA family.</text>
</comment>
<dbReference type="InterPro" id="IPR001240">
    <property type="entry name" value="PRAI_dom"/>
</dbReference>
<evidence type="ECO:0000256" key="4">
    <source>
        <dbReference type="ARBA" id="ARBA00022605"/>
    </source>
</evidence>
<dbReference type="NCBIfam" id="TIGR03504">
    <property type="entry name" value="FimV_Cterm"/>
    <property type="match status" value="1"/>
</dbReference>
<dbReference type="GO" id="GO:0031119">
    <property type="term" value="P:tRNA pseudouridine synthesis"/>
    <property type="evidence" value="ECO:0007669"/>
    <property type="project" value="TreeGrafter"/>
</dbReference>
<dbReference type="Pfam" id="PF00697">
    <property type="entry name" value="PRAI"/>
    <property type="match status" value="1"/>
</dbReference>
<feature type="domain" description="Pseudouridine synthase I TruA alpha/beta" evidence="12">
    <location>
        <begin position="658"/>
        <end position="755"/>
    </location>
</feature>
<keyword evidence="10" id="KW-0812">Transmembrane</keyword>
<feature type="transmembrane region" description="Helical" evidence="10">
    <location>
        <begin position="36"/>
        <end position="57"/>
    </location>
</feature>
<keyword evidence="10" id="KW-1133">Transmembrane helix</keyword>
<keyword evidence="8" id="KW-0413">Isomerase</keyword>
<sequence>AAVTSATPDQPLIVPTEPVVDEDNRSALDKILSSPMLMGIIGGGALLVLLLLLLLLARRRNALIEAEKHRQMARALSEESDFASDMDMPPSSFEGLETPAPHAKMPPAPTVTEPVREHPADALVQAEIHIAYGRTNQAVAVLEDAIKHEPERSDLRLKLMEVYAEQDNTAGFVAQERQLIATGKNHAEVEELKSRYPSMAAAAAAVAGVAAAAVLASEIDAKYVEDLLHDEPEVAAQPQPYTEVPLDEEFDNAFDLSLDDLDGESTPTASNRAVAQEDATLDDLDLDAPFAGSAADDLDFDAILREQQAASTDAKPADLDDFDLDLSEDQPALKAEDDYLLGMEDDLRDPSPAVPSAEPGATKADAADDIDLPADFDLSLADEMETDQASQAFASEIDDVNAELDRLSQSLEQPPIAKPFDAPPVDSPRFNEQDALLADDEPEFDFLSGTDEAATKLDLARAYIEMGDADGARDILDEVVVEGDDGQKTEARFKFLATTDTMAETAAAELAAEGFSRIALGVEYKGSRYSGWQRQLTGVLTVQETLENALSKVADSPVSLMCAGRTDAGVHACGQVVHFDTRAERSMKAWTMGANINLPHDISVTWAKVMPGHFHARFKAIARRYRYVIYNDQIRPAHLGQEITWNHRPLDAERMALAAEYLVGTHDFSAFRAGQCQAKSPIKQLHHLRVTRHGKMIVIDVRANAFLHHMVRNIAGVLMTIGAGERPIEWAREVLESRVRRTGGVTAHPFGLYLYMSAVRSKICGITCIEDALAAVDAGADAIGLVFYPPSPRFVSVEQAQAIVAALPPFVSTVGLFVNAERAELNALLDAIPLDLIQFHGDETPEQCEGYSRPYIKALRVQAGDDIAASCDAYANACGILLDTYVAGIPGGTGETFDWAVIPKRLSKPVILAGGL</sequence>
<feature type="non-terminal residue" evidence="13">
    <location>
        <position position="1"/>
    </location>
</feature>
<dbReference type="PANTHER" id="PTHR11142">
    <property type="entry name" value="PSEUDOURIDYLATE SYNTHASE"/>
    <property type="match status" value="1"/>
</dbReference>
<evidence type="ECO:0000256" key="8">
    <source>
        <dbReference type="ARBA" id="ARBA00023235"/>
    </source>
</evidence>
<keyword evidence="10" id="KW-0472">Membrane</keyword>
<comment type="pathway">
    <text evidence="1">Amino-acid biosynthesis; L-tryptophan biosynthesis; L-tryptophan from chorismate: step 3/5.</text>
</comment>
<dbReference type="InterPro" id="IPR011060">
    <property type="entry name" value="RibuloseP-bd_barrel"/>
</dbReference>
<gene>
    <name evidence="13" type="ORF">Tci_627954</name>
</gene>
<dbReference type="GO" id="GO:0000162">
    <property type="term" value="P:L-tryptophan biosynthetic process"/>
    <property type="evidence" value="ECO:0007669"/>
    <property type="project" value="UniProtKB-UniPathway"/>
</dbReference>
<organism evidence="13">
    <name type="scientific">Tanacetum cinerariifolium</name>
    <name type="common">Dalmatian daisy</name>
    <name type="synonym">Chrysanthemum cinerariifolium</name>
    <dbReference type="NCBI Taxonomy" id="118510"/>
    <lineage>
        <taxon>Eukaryota</taxon>
        <taxon>Viridiplantae</taxon>
        <taxon>Streptophyta</taxon>
        <taxon>Embryophyta</taxon>
        <taxon>Tracheophyta</taxon>
        <taxon>Spermatophyta</taxon>
        <taxon>Magnoliopsida</taxon>
        <taxon>eudicotyledons</taxon>
        <taxon>Gunneridae</taxon>
        <taxon>Pentapetalae</taxon>
        <taxon>asterids</taxon>
        <taxon>campanulids</taxon>
        <taxon>Asterales</taxon>
        <taxon>Asteraceae</taxon>
        <taxon>Asteroideae</taxon>
        <taxon>Anthemideae</taxon>
        <taxon>Anthemidinae</taxon>
        <taxon>Tanacetum</taxon>
    </lineage>
</organism>
<evidence type="ECO:0000256" key="10">
    <source>
        <dbReference type="SAM" id="Phobius"/>
    </source>
</evidence>
<dbReference type="Gene3D" id="3.30.70.660">
    <property type="entry name" value="Pseudouridine synthase I, catalytic domain, C-terminal subdomain"/>
    <property type="match status" value="1"/>
</dbReference>
<keyword evidence="6" id="KW-0822">Tryptophan biosynthesis</keyword>
<dbReference type="HAMAP" id="MF_00135">
    <property type="entry name" value="PRAI"/>
    <property type="match status" value="1"/>
</dbReference>
<evidence type="ECO:0000256" key="9">
    <source>
        <dbReference type="SAM" id="MobiDB-lite"/>
    </source>
</evidence>
<dbReference type="Gene3D" id="1.25.40.10">
    <property type="entry name" value="Tetratricopeptide repeat domain"/>
    <property type="match status" value="1"/>
</dbReference>
<dbReference type="InterPro" id="IPR020097">
    <property type="entry name" value="PsdUridine_synth_TruA_a/b_dom"/>
</dbReference>
<keyword evidence="4" id="KW-0028">Amino-acid biosynthesis</keyword>
<accession>A0A699JSX6</accession>
<dbReference type="InterPro" id="IPR020095">
    <property type="entry name" value="PsdUridine_synth_TruA_C"/>
</dbReference>
<dbReference type="NCBIfam" id="TIGR00071">
    <property type="entry name" value="hisT_truA"/>
    <property type="match status" value="1"/>
</dbReference>
<dbReference type="HAMAP" id="MF_00171">
    <property type="entry name" value="TruA"/>
    <property type="match status" value="1"/>
</dbReference>
<feature type="domain" description="N-(5'phosphoribosyl) anthranilate isomerase (PRAI)" evidence="11">
    <location>
        <begin position="762"/>
        <end position="916"/>
    </location>
</feature>
<evidence type="ECO:0000259" key="12">
    <source>
        <dbReference type="Pfam" id="PF01416"/>
    </source>
</evidence>
<evidence type="ECO:0000313" key="13">
    <source>
        <dbReference type="EMBL" id="GFA55982.1"/>
    </source>
</evidence>
<dbReference type="Gene3D" id="1.20.58.2200">
    <property type="match status" value="1"/>
</dbReference>
<evidence type="ECO:0000256" key="2">
    <source>
        <dbReference type="ARBA" id="ARBA00009375"/>
    </source>
</evidence>
<evidence type="ECO:0000256" key="7">
    <source>
        <dbReference type="ARBA" id="ARBA00023141"/>
    </source>
</evidence>
<feature type="domain" description="Pseudouridine synthase I TruA alpha/beta" evidence="12">
    <location>
        <begin position="523"/>
        <end position="618"/>
    </location>
</feature>
<evidence type="ECO:0000259" key="11">
    <source>
        <dbReference type="Pfam" id="PF00697"/>
    </source>
</evidence>
<proteinExistence type="inferred from homology"/>
<dbReference type="InterPro" id="IPR011990">
    <property type="entry name" value="TPR-like_helical_dom_sf"/>
</dbReference>
<protein>
    <recommendedName>
        <fullName evidence="3">phosphoribosylanthranilate isomerase</fullName>
        <ecNumber evidence="3">5.3.1.24</ecNumber>
    </recommendedName>
</protein>
<keyword evidence="5" id="KW-0819">tRNA processing</keyword>
<dbReference type="InterPro" id="IPR038440">
    <property type="entry name" value="FimV_C_sf"/>
</dbReference>
<dbReference type="Gene3D" id="3.30.70.580">
    <property type="entry name" value="Pseudouridine synthase I, catalytic domain, N-terminal subdomain"/>
    <property type="match status" value="1"/>
</dbReference>
<dbReference type="UniPathway" id="UPA00035">
    <property type="reaction ID" value="UER00042"/>
</dbReference>
<dbReference type="InterPro" id="IPR013785">
    <property type="entry name" value="Aldolase_TIM"/>
</dbReference>
<dbReference type="SUPFAM" id="SSF55120">
    <property type="entry name" value="Pseudouridine synthase"/>
    <property type="match status" value="1"/>
</dbReference>
<evidence type="ECO:0000256" key="6">
    <source>
        <dbReference type="ARBA" id="ARBA00022822"/>
    </source>
</evidence>
<dbReference type="EMBL" id="BKCJ010445585">
    <property type="protein sequence ID" value="GFA55982.1"/>
    <property type="molecule type" value="Genomic_DNA"/>
</dbReference>
<dbReference type="InterPro" id="IPR001406">
    <property type="entry name" value="PsdUridine_synth_TruA"/>
</dbReference>
<dbReference type="SUPFAM" id="SSF48452">
    <property type="entry name" value="TPR-like"/>
    <property type="match status" value="1"/>
</dbReference>
<name>A0A699JSX6_TANCI</name>
<evidence type="ECO:0000256" key="3">
    <source>
        <dbReference type="ARBA" id="ARBA00012572"/>
    </source>
</evidence>
<dbReference type="EC" id="5.3.1.24" evidence="3"/>
<dbReference type="InterPro" id="IPR020103">
    <property type="entry name" value="PsdUridine_synth_cat_dom_sf"/>
</dbReference>
<dbReference type="InterPro" id="IPR020094">
    <property type="entry name" value="TruA/RsuA/RluB/E/F_N"/>
</dbReference>
<dbReference type="GO" id="GO:0004640">
    <property type="term" value="F:phosphoribosylanthranilate isomerase activity"/>
    <property type="evidence" value="ECO:0007669"/>
    <property type="project" value="UniProtKB-EC"/>
</dbReference>
<comment type="caution">
    <text evidence="13">The sequence shown here is derived from an EMBL/GenBank/DDBJ whole genome shotgun (WGS) entry which is preliminary data.</text>
</comment>
<dbReference type="GO" id="GO:0009982">
    <property type="term" value="F:pseudouridine synthase activity"/>
    <property type="evidence" value="ECO:0007669"/>
    <property type="project" value="InterPro"/>
</dbReference>
<dbReference type="AlphaFoldDB" id="A0A699JSX6"/>
<dbReference type="InterPro" id="IPR020011">
    <property type="entry name" value="FimV_C"/>
</dbReference>
<dbReference type="CDD" id="cd00405">
    <property type="entry name" value="PRAI"/>
    <property type="match status" value="1"/>
</dbReference>
<dbReference type="SUPFAM" id="SSF51366">
    <property type="entry name" value="Ribulose-phoshate binding barrel"/>
    <property type="match status" value="1"/>
</dbReference>
<dbReference type="FunFam" id="3.30.70.580:FF:000001">
    <property type="entry name" value="tRNA pseudouridine synthase A"/>
    <property type="match status" value="1"/>
</dbReference>
<evidence type="ECO:0000256" key="1">
    <source>
        <dbReference type="ARBA" id="ARBA00004664"/>
    </source>
</evidence>
<dbReference type="CDD" id="cd02570">
    <property type="entry name" value="PseudoU_synth_EcTruA"/>
    <property type="match status" value="1"/>
</dbReference>
<dbReference type="Pfam" id="PF14559">
    <property type="entry name" value="TPR_19"/>
    <property type="match status" value="1"/>
</dbReference>
<evidence type="ECO:0000256" key="5">
    <source>
        <dbReference type="ARBA" id="ARBA00022694"/>
    </source>
</evidence>
<dbReference type="PANTHER" id="PTHR11142:SF0">
    <property type="entry name" value="TRNA PSEUDOURIDINE SYNTHASE-LIKE 1"/>
    <property type="match status" value="1"/>
</dbReference>
<feature type="region of interest" description="Disordered" evidence="9">
    <location>
        <begin position="343"/>
        <end position="369"/>
    </location>
</feature>